<proteinExistence type="predicted"/>
<name>A0ABY6KQK0_9ARAC</name>
<organism evidence="1 2">
    <name type="scientific">Cordylochernes scorpioides</name>
    <dbReference type="NCBI Taxonomy" id="51811"/>
    <lineage>
        <taxon>Eukaryota</taxon>
        <taxon>Metazoa</taxon>
        <taxon>Ecdysozoa</taxon>
        <taxon>Arthropoda</taxon>
        <taxon>Chelicerata</taxon>
        <taxon>Arachnida</taxon>
        <taxon>Pseudoscorpiones</taxon>
        <taxon>Cheliferoidea</taxon>
        <taxon>Chernetidae</taxon>
        <taxon>Cordylochernes</taxon>
    </lineage>
</organism>
<evidence type="ECO:0000313" key="1">
    <source>
        <dbReference type="EMBL" id="UYV70969.1"/>
    </source>
</evidence>
<keyword evidence="2" id="KW-1185">Reference proteome</keyword>
<reference evidence="1 2" key="1">
    <citation type="submission" date="2022-01" db="EMBL/GenBank/DDBJ databases">
        <title>A chromosomal length assembly of Cordylochernes scorpioides.</title>
        <authorList>
            <person name="Zeh D."/>
            <person name="Zeh J."/>
        </authorList>
    </citation>
    <scope>NUCLEOTIDE SEQUENCE [LARGE SCALE GENOMIC DNA]</scope>
    <source>
        <strain evidence="1">IN4F17</strain>
        <tissue evidence="1">Whole Body</tissue>
    </source>
</reference>
<dbReference type="EMBL" id="CP092870">
    <property type="protein sequence ID" value="UYV70969.1"/>
    <property type="molecule type" value="Genomic_DNA"/>
</dbReference>
<accession>A0ABY6KQK0</accession>
<dbReference type="Proteomes" id="UP001235939">
    <property type="component" value="Chromosome 08"/>
</dbReference>
<sequence>MENIGVMDEGRAESKRETDQAVMDKFRTETKLLESSRYEVHLPWIDLAQKLKKYISHAEKRFRKATGTLKKIGKRTIRSIISVCAMCRCYNYKRVQTESIPIPATRIGSTPAFGVIDVDLAGPLTETS</sequence>
<gene>
    <name evidence="1" type="ORF">LAZ67_8001272</name>
</gene>
<evidence type="ECO:0000313" key="2">
    <source>
        <dbReference type="Proteomes" id="UP001235939"/>
    </source>
</evidence>
<protein>
    <submittedName>
        <fullName evidence="1">Uncharacterized protein</fullName>
    </submittedName>
</protein>